<feature type="region of interest" description="Disordered" evidence="1">
    <location>
        <begin position="1444"/>
        <end position="1521"/>
    </location>
</feature>
<feature type="compositionally biased region" description="Basic and acidic residues" evidence="1">
    <location>
        <begin position="84"/>
        <end position="98"/>
    </location>
</feature>
<gene>
    <name evidence="2" type="ORF">DFH08DRAFT_822304</name>
</gene>
<feature type="region of interest" description="Disordered" evidence="1">
    <location>
        <begin position="641"/>
        <end position="669"/>
    </location>
</feature>
<comment type="caution">
    <text evidence="2">The sequence shown here is derived from an EMBL/GenBank/DDBJ whole genome shotgun (WGS) entry which is preliminary data.</text>
</comment>
<evidence type="ECO:0000313" key="2">
    <source>
        <dbReference type="EMBL" id="KAJ7312270.1"/>
    </source>
</evidence>
<evidence type="ECO:0000256" key="1">
    <source>
        <dbReference type="SAM" id="MobiDB-lite"/>
    </source>
</evidence>
<organism evidence="2 3">
    <name type="scientific">Mycena albidolilacea</name>
    <dbReference type="NCBI Taxonomy" id="1033008"/>
    <lineage>
        <taxon>Eukaryota</taxon>
        <taxon>Fungi</taxon>
        <taxon>Dikarya</taxon>
        <taxon>Basidiomycota</taxon>
        <taxon>Agaricomycotina</taxon>
        <taxon>Agaricomycetes</taxon>
        <taxon>Agaricomycetidae</taxon>
        <taxon>Agaricales</taxon>
        <taxon>Marasmiineae</taxon>
        <taxon>Mycenaceae</taxon>
        <taxon>Mycena</taxon>
    </lineage>
</organism>
<protein>
    <submittedName>
        <fullName evidence="2">Uncharacterized protein</fullName>
    </submittedName>
</protein>
<evidence type="ECO:0000313" key="3">
    <source>
        <dbReference type="Proteomes" id="UP001218218"/>
    </source>
</evidence>
<feature type="region of interest" description="Disordered" evidence="1">
    <location>
        <begin position="80"/>
        <end position="146"/>
    </location>
</feature>
<dbReference type="GO" id="GO:0003677">
    <property type="term" value="F:DNA binding"/>
    <property type="evidence" value="ECO:0007669"/>
    <property type="project" value="InterPro"/>
</dbReference>
<accession>A0AAD6Z8P9</accession>
<feature type="region of interest" description="Disordered" evidence="1">
    <location>
        <begin position="1043"/>
        <end position="1071"/>
    </location>
</feature>
<name>A0AAD6Z8P9_9AGAR</name>
<proteinExistence type="predicted"/>
<dbReference type="InterPro" id="IPR036115">
    <property type="entry name" value="GCM_dom_sf"/>
</dbReference>
<dbReference type="Proteomes" id="UP001218218">
    <property type="component" value="Unassembled WGS sequence"/>
</dbReference>
<sequence>MSELDEKVHKPLRHLLILGASSHLMLGRIKRAVAELFRPHSQHDSDVQIFELKDLPSGVVSLLNATGGVTAFVPLSTRSLTHHTPRDTRRGNRDEASSRMHPYRQAKSLSNDRARAKHGVAAPSSTKSKHRPKVPGPTVEPVSSTAEWDGWPDGSLGFNHTRRSRGGSADANTWQLGKMTRRQCQGVIKCDNEDCMIIVRPQSRPSGIKGQLSKQCACGADLHHQACKVISILHTFSSGVHYQKGGVHLHPRPTARLHMLRAEHKRLAEIVNEHPKTGPLRLVVGHSVSAISLVLTNAERVKYERKNILKASGSYGKNFVEEFAKFETSHRDFIRTSQFGAVFAVVMQTPFMSACLLKAAIEQEAVNGIVSDGAHRFWAQRNSILFISSTYEPTQLQCWVPGLISFLNGSSAEHFRVHFFQLFLSIAEECDRRSLELTDELLANVMDFSAAQRAGFILAYIDFWRFRDPSGRGIAALQARSEELLKGCAQHFRSQVTRVKKISGVVHPSQIDVFENYARQLLNCNTVEEFNSCASRFIIDFPKAEKWIRWWMLPAHASMLFPAARTMSPELWDSIPDTSNAEEAMHWKMYAAYYESQSNAKKRKHSFAILGLQLKVSDGVKIHYGEDRQYWKRTAEVHGRTKLSHLPGSGKRTKNDGRPPDTAASRDYGTSMEPMFVGLADDHPLRHLQQLIQTRNSTDLAQYEPGGSKVLRAQRNGFRKLLFDLPTTVVASMHDFGTPFGWLDDITSHVVPAGHDKMSSGLERALSYFRLTAVSLRKCSGSITGEQYQLGKIRYRSPCTLSSTLCHQYDGNITKWFLEFMRVTQPVPLTSCWRSVDGIQLCDGQAVLFDIILNIPIALILHVDSATGSTESDAENIWNIPKSLSPLGKNSDATSRGVKYNIASHVYLSAASSHFIVRYCSSDAGKPRIFDYDGNKHDGHAVFRSSTGLLGALTGPSDLLSDIPRGYTLHKIAYHLAGGEDAQKYFRTQQISQARSLGVHFVVNGSSETGIPSPCDVRLPGISRVDGLDRYWLAPGTSAIDCNLPLPDKSPRKRPKLPTMPVTRSESQPKAKLSLSLPPITAMSPSKLAPHPTAVPDADASDLGIDLDYACRCQTLSHIACQRNGRASNSKAQAEFRCDFCIGPLGLKQIPKKNRRKGADPIPKLSLQKRLDAGKGSLARHGNYWYPVRLVMKAKSGWTVAWWRGNEYDDPSPPPTLVFLKKLITSKLGKWVHASEIVPADDLLSDFRHVPYTDEIDTVLRPHLAQLQRLYDDPSGAHPNIPAVQVALRNLSAKGPGSEALRAGGISSTGELEMIDCARAANWFYRNIVGAAHSAVQWFGRALLPHAYTILIAHLNHESIQDVMNDDPDYAQMDREAAAFQIAWEFQVSRSRVSYTDVDREFLGYFEERLFEHSQETGQAGNCQWGLDAGPHQGGWNPYGDIPSHWNHDESDSELELGPDYIHPHVEHKSPKPVPAPLTARPVPRPIKRQRDKEEHAVDDDDLAEEQKLAKHGKSGKKWEPKPIPAELAALALLGGTVTKTAASDGGTPSMGGGSLSAVWRYLGSTSAAPWRHCGTLPLPVLIGKYVAIVSLPAAQGAILPPQPQATLLFGRRILSPGTGGEGVPESNYPPGSCKLGGSTGCGTDARAAVCRLGGSAWAARPIPAPPYVVQTRDWGAVRELEGGSVRAAGPTPVPPCRLNACVQTRDRGALHELEGGSAQAAGPMPVLSCVVQTRDRTVCPSAGSGCRPRARGWERAGCRTDTHATVCRPNTGSRDQV</sequence>
<dbReference type="GO" id="GO:0006355">
    <property type="term" value="P:regulation of DNA-templated transcription"/>
    <property type="evidence" value="ECO:0007669"/>
    <property type="project" value="InterPro"/>
</dbReference>
<dbReference type="SUPFAM" id="SSF90073">
    <property type="entry name" value="GCM domain"/>
    <property type="match status" value="1"/>
</dbReference>
<dbReference type="EMBL" id="JARIHO010000073">
    <property type="protein sequence ID" value="KAJ7312270.1"/>
    <property type="molecule type" value="Genomic_DNA"/>
</dbReference>
<keyword evidence="3" id="KW-1185">Reference proteome</keyword>
<reference evidence="2" key="1">
    <citation type="submission" date="2023-03" db="EMBL/GenBank/DDBJ databases">
        <title>Massive genome expansion in bonnet fungi (Mycena s.s.) driven by repeated elements and novel gene families across ecological guilds.</title>
        <authorList>
            <consortium name="Lawrence Berkeley National Laboratory"/>
            <person name="Harder C.B."/>
            <person name="Miyauchi S."/>
            <person name="Viragh M."/>
            <person name="Kuo A."/>
            <person name="Thoen E."/>
            <person name="Andreopoulos B."/>
            <person name="Lu D."/>
            <person name="Skrede I."/>
            <person name="Drula E."/>
            <person name="Henrissat B."/>
            <person name="Morin E."/>
            <person name="Kohler A."/>
            <person name="Barry K."/>
            <person name="LaButti K."/>
            <person name="Morin E."/>
            <person name="Salamov A."/>
            <person name="Lipzen A."/>
            <person name="Mereny Z."/>
            <person name="Hegedus B."/>
            <person name="Baldrian P."/>
            <person name="Stursova M."/>
            <person name="Weitz H."/>
            <person name="Taylor A."/>
            <person name="Grigoriev I.V."/>
            <person name="Nagy L.G."/>
            <person name="Martin F."/>
            <person name="Kauserud H."/>
        </authorList>
    </citation>
    <scope>NUCLEOTIDE SEQUENCE</scope>
    <source>
        <strain evidence="2">CBHHK002</strain>
    </source>
</reference>